<dbReference type="eggNOG" id="ENOG5031D4Y">
    <property type="taxonomic scope" value="Bacteria"/>
</dbReference>
<evidence type="ECO:0000256" key="1">
    <source>
        <dbReference type="SAM" id="MobiDB-lite"/>
    </source>
</evidence>
<dbReference type="RefSeq" id="WP_156051840.1">
    <property type="nucleotide sequence ID" value="NZ_JOEF01000045.1"/>
</dbReference>
<keyword evidence="2" id="KW-0472">Membrane</keyword>
<keyword evidence="4" id="KW-1185">Reference proteome</keyword>
<feature type="compositionally biased region" description="Low complexity" evidence="1">
    <location>
        <begin position="374"/>
        <end position="416"/>
    </location>
</feature>
<dbReference type="AlphaFoldDB" id="A0A1G9Y5K1"/>
<evidence type="ECO:0000256" key="2">
    <source>
        <dbReference type="SAM" id="Phobius"/>
    </source>
</evidence>
<dbReference type="STRING" id="211114.SAMN04489726_4614"/>
<feature type="region of interest" description="Disordered" evidence="1">
    <location>
        <begin position="345"/>
        <end position="416"/>
    </location>
</feature>
<reference evidence="3 4" key="1">
    <citation type="submission" date="2016-10" db="EMBL/GenBank/DDBJ databases">
        <authorList>
            <person name="de Groot N.N."/>
        </authorList>
    </citation>
    <scope>NUCLEOTIDE SEQUENCE [LARGE SCALE GENOMIC DNA]</scope>
    <source>
        <strain evidence="3 4">DSM 44149</strain>
    </source>
</reference>
<protein>
    <submittedName>
        <fullName evidence="3">Uncharacterized protein</fullName>
    </submittedName>
</protein>
<proteinExistence type="predicted"/>
<organism evidence="3 4">
    <name type="scientific">Allokutzneria albata</name>
    <name type="common">Kibdelosporangium albatum</name>
    <dbReference type="NCBI Taxonomy" id="211114"/>
    <lineage>
        <taxon>Bacteria</taxon>
        <taxon>Bacillati</taxon>
        <taxon>Actinomycetota</taxon>
        <taxon>Actinomycetes</taxon>
        <taxon>Pseudonocardiales</taxon>
        <taxon>Pseudonocardiaceae</taxon>
        <taxon>Allokutzneria</taxon>
    </lineage>
</organism>
<dbReference type="EMBL" id="LT629701">
    <property type="protein sequence ID" value="SDN04328.1"/>
    <property type="molecule type" value="Genomic_DNA"/>
</dbReference>
<name>A0A1G9Y5K1_ALLAB</name>
<feature type="transmembrane region" description="Helical" evidence="2">
    <location>
        <begin position="32"/>
        <end position="50"/>
    </location>
</feature>
<keyword evidence="2" id="KW-0812">Transmembrane</keyword>
<dbReference type="Proteomes" id="UP000183376">
    <property type="component" value="Chromosome I"/>
</dbReference>
<sequence length="416" mass="45298">MTREHRALLIGLAILAVAVPLLLGLTQDWAPTVWLLLIVVLLGGVSWLGVRLNAQDDPRQNGYRSFDSRTPVESPIPFASVPTEKSSPLPEVSLSSVVPDYRFLFSATVYWRPTGQEGAVAHGHPESQAVNAVLARASNQLANEQPNDHAAARYRLADTLGAKLPDFSGRYLVWADNISLTIPDDDATRLQKLAELRKHEQVWDHERRFEMNMRTYLTDDVLTSTGSAVVWWLSRNPNQIEETVRLISTLARLSAAANNTEVDQLYQDAGIAEARQMSVPLVGAVHHTGNGTSAIRALATEAFTDGDDPKRVLFGHDIAKIAERYGKHDLANQAREVFRARTFTVEAQQQSPPPTVGESQNNGASQHNDPDPTPGSSPTTSPKSPKPYPSATTSTTASPRPTATSPPNSNNDSSAP</sequence>
<feature type="compositionally biased region" description="Polar residues" evidence="1">
    <location>
        <begin position="357"/>
        <end position="367"/>
    </location>
</feature>
<gene>
    <name evidence="3" type="ORF">SAMN04489726_4614</name>
</gene>
<dbReference type="OrthoDB" id="3422149at2"/>
<evidence type="ECO:0000313" key="3">
    <source>
        <dbReference type="EMBL" id="SDN04328.1"/>
    </source>
</evidence>
<keyword evidence="2" id="KW-1133">Transmembrane helix</keyword>
<accession>A0A1G9Y5K1</accession>
<feature type="transmembrane region" description="Helical" evidence="2">
    <location>
        <begin position="7"/>
        <end position="26"/>
    </location>
</feature>
<evidence type="ECO:0000313" key="4">
    <source>
        <dbReference type="Proteomes" id="UP000183376"/>
    </source>
</evidence>